<keyword evidence="2" id="KW-1185">Reference proteome</keyword>
<dbReference type="Gene3D" id="3.40.109.10">
    <property type="entry name" value="NADH Oxidase"/>
    <property type="match status" value="1"/>
</dbReference>
<organism evidence="1 2">
    <name type="scientific">Butyricimonas hominis</name>
    <dbReference type="NCBI Taxonomy" id="2763032"/>
    <lineage>
        <taxon>Bacteria</taxon>
        <taxon>Pseudomonadati</taxon>
        <taxon>Bacteroidota</taxon>
        <taxon>Bacteroidia</taxon>
        <taxon>Bacteroidales</taxon>
        <taxon>Odoribacteraceae</taxon>
        <taxon>Butyricimonas</taxon>
    </lineage>
</organism>
<reference evidence="1 2" key="1">
    <citation type="submission" date="2020-08" db="EMBL/GenBank/DDBJ databases">
        <title>Genome public.</title>
        <authorList>
            <person name="Liu C."/>
            <person name="Sun Q."/>
        </authorList>
    </citation>
    <scope>NUCLEOTIDE SEQUENCE [LARGE SCALE GENOMIC DNA]</scope>
    <source>
        <strain evidence="1 2">NSJ-56</strain>
    </source>
</reference>
<protein>
    <submittedName>
        <fullName evidence="1">Nitroreductase</fullName>
    </submittedName>
</protein>
<accession>A0ABR7CX61</accession>
<dbReference type="SUPFAM" id="SSF55469">
    <property type="entry name" value="FMN-dependent nitroreductase-like"/>
    <property type="match status" value="2"/>
</dbReference>
<gene>
    <name evidence="1" type="ORF">H8S64_04015</name>
</gene>
<dbReference type="RefSeq" id="WP_186975079.1">
    <property type="nucleotide sequence ID" value="NZ_JACOOH010000002.1"/>
</dbReference>
<dbReference type="Gene3D" id="3.40.109.30">
    <property type="entry name" value="putative nitroreductase (tm1586), domain 2"/>
    <property type="match status" value="1"/>
</dbReference>
<name>A0ABR7CX61_9BACT</name>
<evidence type="ECO:0000313" key="2">
    <source>
        <dbReference type="Proteomes" id="UP000646484"/>
    </source>
</evidence>
<dbReference type="Proteomes" id="UP000646484">
    <property type="component" value="Unassembled WGS sequence"/>
</dbReference>
<dbReference type="NCBIfam" id="NF047509">
    <property type="entry name" value="Rv3131_FMN_oxido"/>
    <property type="match status" value="1"/>
</dbReference>
<proteinExistence type="predicted"/>
<dbReference type="EMBL" id="JACOOH010000002">
    <property type="protein sequence ID" value="MBC5620258.1"/>
    <property type="molecule type" value="Genomic_DNA"/>
</dbReference>
<evidence type="ECO:0000313" key="1">
    <source>
        <dbReference type="EMBL" id="MBC5620258.1"/>
    </source>
</evidence>
<sequence length="321" mass="36169">MNADFLSMIEYASKAPSGHNTQPWRFALTGDGMVILPKFEVALPVVDADNRELFISLGCALENLLISARHFGYKARVVGCNPEGIEIRCVKDEDVAKEHLFYQIEKRQTNRSIYDGRKLSGEVLGLFESLPVEDNIRLYSAPVGSVFADSLTGYIIKGNEVQMNDKAFKRELLSWMRFNAKQINGTNDGLSYKVFGNPPLPKMMAKPIVRCFLKAAVQNKADREKIKSSSHLILFTTRSNTFMEWIGLGRTLQRFLLKTTEAGVACAYLNQPCEVYALAAEMRDLLPINREYPTLILRIGYAKPVPYSPHKNVRELLVCHG</sequence>
<comment type="caution">
    <text evidence="1">The sequence shown here is derived from an EMBL/GenBank/DDBJ whole genome shotgun (WGS) entry which is preliminary data.</text>
</comment>
<dbReference type="InterPro" id="IPR000415">
    <property type="entry name" value="Nitroreductase-like"/>
</dbReference>